<keyword evidence="2" id="KW-1133">Transmembrane helix</keyword>
<feature type="compositionally biased region" description="Low complexity" evidence="1">
    <location>
        <begin position="53"/>
        <end position="67"/>
    </location>
</feature>
<reference evidence="3" key="1">
    <citation type="journal article" date="2019" name="Database">
        <title>The radish genome database (RadishGD): an integrated information resource for radish genomics.</title>
        <authorList>
            <person name="Yu H.J."/>
            <person name="Baek S."/>
            <person name="Lee Y.J."/>
            <person name="Cho A."/>
            <person name="Mun J.H."/>
        </authorList>
    </citation>
    <scope>NUCLEOTIDE SEQUENCE [LARGE SCALE GENOMIC DNA]</scope>
    <source>
        <strain evidence="3">cv. WK10039</strain>
    </source>
</reference>
<dbReference type="AlphaFoldDB" id="A0A6J0MJR0"/>
<feature type="transmembrane region" description="Helical" evidence="2">
    <location>
        <begin position="691"/>
        <end position="712"/>
    </location>
</feature>
<dbReference type="RefSeq" id="XP_018471726.2">
    <property type="nucleotide sequence ID" value="XM_018616224.2"/>
</dbReference>
<feature type="compositionally biased region" description="Polar residues" evidence="1">
    <location>
        <begin position="411"/>
        <end position="429"/>
    </location>
</feature>
<dbReference type="Proteomes" id="UP000504610">
    <property type="component" value="Chromosome 2"/>
</dbReference>
<gene>
    <name evidence="4" type="primary">LOC108843120</name>
</gene>
<dbReference type="PANTHER" id="PTHR38937">
    <property type="entry name" value="MEMBRANE PROTEIN OF ER BODY-LIKE PROTEIN"/>
    <property type="match status" value="1"/>
</dbReference>
<evidence type="ECO:0000313" key="3">
    <source>
        <dbReference type="Proteomes" id="UP000504610"/>
    </source>
</evidence>
<keyword evidence="2" id="KW-0472">Membrane</keyword>
<feature type="region of interest" description="Disordered" evidence="1">
    <location>
        <begin position="1"/>
        <end position="182"/>
    </location>
</feature>
<feature type="transmembrane region" description="Helical" evidence="2">
    <location>
        <begin position="594"/>
        <end position="613"/>
    </location>
</feature>
<evidence type="ECO:0000256" key="2">
    <source>
        <dbReference type="SAM" id="Phobius"/>
    </source>
</evidence>
<dbReference type="GeneID" id="108843120"/>
<feature type="region of interest" description="Disordered" evidence="1">
    <location>
        <begin position="302"/>
        <end position="371"/>
    </location>
</feature>
<organism evidence="3 4">
    <name type="scientific">Raphanus sativus</name>
    <name type="common">Radish</name>
    <name type="synonym">Raphanus raphanistrum var. sativus</name>
    <dbReference type="NCBI Taxonomy" id="3726"/>
    <lineage>
        <taxon>Eukaryota</taxon>
        <taxon>Viridiplantae</taxon>
        <taxon>Streptophyta</taxon>
        <taxon>Embryophyta</taxon>
        <taxon>Tracheophyta</taxon>
        <taxon>Spermatophyta</taxon>
        <taxon>Magnoliopsida</taxon>
        <taxon>eudicotyledons</taxon>
        <taxon>Gunneridae</taxon>
        <taxon>Pentapetalae</taxon>
        <taxon>rosids</taxon>
        <taxon>malvids</taxon>
        <taxon>Brassicales</taxon>
        <taxon>Brassicaceae</taxon>
        <taxon>Brassiceae</taxon>
        <taxon>Raphanus</taxon>
    </lineage>
</organism>
<feature type="transmembrane region" description="Helical" evidence="2">
    <location>
        <begin position="655"/>
        <end position="679"/>
    </location>
</feature>
<sequence>MGSAAEINEPTTGTEKLHQPVEAEEEEDEQVVELEKKTSSFPHGKRPDSADGSTITTNTSSSSSSFSEGITDLRNNGQGEHIAIEDLEVPESPEKETVIGFHEEHHDGNVYFDGEQGSESAEAEPDAHESQTAQRLNAEQNEPVSENDSTPEDNKGPSREIEEVQDGDVPKEVDAAVDQRTSDVIEEEEVDIDDVEDYNVEKVLGNQETHDLFCPNCHSCITKRVVLKKRKRKISHVPEDPKRVRGPDPVDPVLRSEDNEPSAVGGGDNVARESFFYKCLSCFSIFIPKGVDSKPLAPSESVERLNTQLKPREEATAHSNWFGSMFGSKKKEPPVQQGGTMPSIPETSLPRDNPSVLGEETAGSTANIPSEAPALVQEGAVTSIQDVSEISVSQDNKPVDTALIQVANSKDTSKGVNSGATVENGQQFLVPSADEEQTQLKIDRDDASAAEENHSSDKGRLSPIQPSRDVNISNIVTSGPDGVRVETIFHTEGVSHLFEGTEPRKPDLGLTKVTGVMDSGDGGGPIRGIDIPPLPVSSLEEGTLTEPLVRPAVTGPVVEGRKLEILKSIVYGGLIEAITSLGVISSAAGSGASTLNILVLGFANLFGGLILIIHNLQELREEEPIITTTTTTEDNQTNLQEEGRYKRLLGRRENFTLHVIVAIISFIITGLLPPIVYYFSFSKTHNRDYKVASVFGASLLCIVLLAIAKAHVRSPRGSHLKSVLKYAMIAVSVSGISYVVGTFVDQLLEKYGWSDGTENPAGEMMLSLMGRKAGSFGYSSSY</sequence>
<protein>
    <submittedName>
        <fullName evidence="4">Membrane protein of ER body-like protein isoform X2</fullName>
    </submittedName>
</protein>
<feature type="compositionally biased region" description="Basic and acidic residues" evidence="1">
    <location>
        <begin position="92"/>
        <end position="108"/>
    </location>
</feature>
<feature type="compositionally biased region" description="Basic and acidic residues" evidence="1">
    <location>
        <begin position="152"/>
        <end position="174"/>
    </location>
</feature>
<evidence type="ECO:0000313" key="4">
    <source>
        <dbReference type="RefSeq" id="XP_018471726.2"/>
    </source>
</evidence>
<feature type="region of interest" description="Disordered" evidence="1">
    <location>
        <begin position="232"/>
        <end position="267"/>
    </location>
</feature>
<feature type="compositionally biased region" description="Polar residues" evidence="1">
    <location>
        <begin position="130"/>
        <end position="148"/>
    </location>
</feature>
<accession>A0A6J0MJR0</accession>
<name>A0A6J0MJR0_RAPSA</name>
<keyword evidence="3" id="KW-1185">Reference proteome</keyword>
<reference evidence="4" key="2">
    <citation type="submission" date="2025-08" db="UniProtKB">
        <authorList>
            <consortium name="RefSeq"/>
        </authorList>
    </citation>
    <scope>IDENTIFICATION</scope>
    <source>
        <tissue evidence="4">Leaf</tissue>
    </source>
</reference>
<feature type="compositionally biased region" description="Basic and acidic residues" evidence="1">
    <location>
        <begin position="236"/>
        <end position="258"/>
    </location>
</feature>
<dbReference type="PANTHER" id="PTHR38937:SF2">
    <property type="entry name" value="MEMBRANE PROTEIN OF ER BODY-LIKE PROTEIN ISOFORM X1"/>
    <property type="match status" value="1"/>
</dbReference>
<proteinExistence type="predicted"/>
<evidence type="ECO:0000256" key="1">
    <source>
        <dbReference type="SAM" id="MobiDB-lite"/>
    </source>
</evidence>
<dbReference type="InterPro" id="IPR052843">
    <property type="entry name" value="ER_body_metal_sequester"/>
</dbReference>
<feature type="compositionally biased region" description="Acidic residues" evidence="1">
    <location>
        <begin position="22"/>
        <end position="32"/>
    </location>
</feature>
<feature type="region of interest" description="Disordered" evidence="1">
    <location>
        <begin position="411"/>
        <end position="466"/>
    </location>
</feature>
<feature type="compositionally biased region" description="Basic and acidic residues" evidence="1">
    <location>
        <begin position="441"/>
        <end position="460"/>
    </location>
</feature>
<feature type="transmembrane region" description="Helical" evidence="2">
    <location>
        <begin position="724"/>
        <end position="744"/>
    </location>
</feature>
<keyword evidence="2" id="KW-0812">Transmembrane</keyword>
<dbReference type="OrthoDB" id="1924921at2759"/>